<comment type="caution">
    <text evidence="6">The sequence shown here is derived from an EMBL/GenBank/DDBJ whole genome shotgun (WGS) entry which is preliminary data.</text>
</comment>
<organism evidence="6 7">
    <name type="scientific">Phytophthora fragariae</name>
    <dbReference type="NCBI Taxonomy" id="53985"/>
    <lineage>
        <taxon>Eukaryota</taxon>
        <taxon>Sar</taxon>
        <taxon>Stramenopiles</taxon>
        <taxon>Oomycota</taxon>
        <taxon>Peronosporomycetes</taxon>
        <taxon>Peronosporales</taxon>
        <taxon>Peronosporaceae</taxon>
        <taxon>Phytophthora</taxon>
    </lineage>
</organism>
<evidence type="ECO:0000256" key="3">
    <source>
        <dbReference type="ARBA" id="ARBA00023157"/>
    </source>
</evidence>
<keyword evidence="2" id="KW-0677">Repeat</keyword>
<keyword evidence="1" id="KW-0732">Signal</keyword>
<dbReference type="InterPro" id="IPR006558">
    <property type="entry name" value="LamG-like"/>
</dbReference>
<feature type="domain" description="Fibronectin type-III" evidence="5">
    <location>
        <begin position="1788"/>
        <end position="1887"/>
    </location>
</feature>
<dbReference type="Gene3D" id="2.60.40.10">
    <property type="entry name" value="Immunoglobulins"/>
    <property type="match status" value="4"/>
</dbReference>
<dbReference type="SUPFAM" id="SSF49265">
    <property type="entry name" value="Fibronectin type III"/>
    <property type="match status" value="3"/>
</dbReference>
<dbReference type="InterPro" id="IPR013783">
    <property type="entry name" value="Ig-like_fold"/>
</dbReference>
<accession>A0A6G0M0T5</accession>
<dbReference type="PANTHER" id="PTHR13817">
    <property type="entry name" value="TITIN"/>
    <property type="match status" value="1"/>
</dbReference>
<sequence length="1900" mass="205793">MQRHSRAGGNAAQQVPDEIAATNSSSPLGCAVDPSDPCADGVLDRTWDLCNVVDLHLVTDRISSTTTTGGSLNATLYGKDRVTLKRAQLSDFILQHKVSKVTLALDNDTAVESVKIEATASMSLRIYEVQTTVNNLPTTIFSPPSPGPISFVSSEETSSTGVVSLLFVPVTEYFNSDVLSQCYFDLVGRCGYHADLQNSFDLFFLAEDNNEPIVAAKSSASPSFRRLSEQEKPRAPTPRPLSFLPKVNDRRAITKSQHASVHEDNELPSGNMVVGAANEPIHIRLTDLLEEIRRTRPEIAHLDLISLETVWHTSSAIKKARIGGLPSKTTGVDGKIVTRWRLVRQSSVVKIYPKDDLSSESNFKLVVQVRVARKVIQYSKRYDVAVDLRLNAKYADVIQPMDQSERLLVDSSEEERRLNTDDTTSQNAVILEMLALIIDLEEDAPLRLVMSELLVIDTTTIAATCHTTFMVFHVENVIRSAKAPSLGVQNVSDIHDPTVAHSCSEILSVWLKPNVTSIQVQIQVELVNVQNVVLGLATIPLIWTVIPSINLPGASRLLVGAHNTLAGDHLELALNYSDVPEGAHVDITVGNCSFLAIQTTGAAKATSEECTYLLKLSNESSSEDMPSGITIHQQQGEAFRVSIQVITSMLREGYGGMSWSHSLSNVASYTTYFCELYSSNTGPQILRKGETRRFLFTEFAPAVLGTSLPASQFTTNVFFVGDPDFFTNVGHFQIGGEIVHLEAYNASASFVTLSAESADSFTLAPLQYGSFLVDVMLEWNDVTNSDSGCFFVQNMVMSVFPSLSQPLFAAPYSFSRKVLQGKSAQVTIPLIETTSPEIECLTLVLTVNTTDDDIVIQRGGTQYNASSGDQRYYFLIDRDADLDTAGQIVISATPRDTFSGKLRFDIGVSAVGAVNNIDYIEDLDVELLTIREVEVEWVPKSETDQPTSSGEAVYRSLPTRLQGNSTLSFKYQMGSDFSSISTDVVLNSSETRTVWSSESAVIVQDRWNYVEALIDLTYPSTAEIIFRGIASAEDTLRLTEISIRDFIQEMIVGAIDFVRATGGMIYVEISTAKSVPEPVLLRAYVNRLNSSKSPALSFTGSDLQYVGCEAITNMYACGDGSGIHFDSPTQCRSVCSAVETQLKFTPDSIVRSAQMMSFPVVDSFTIEFWAYFESLSTSSSNEQLLLLFGTQEGSLGITLSSSITISRCENQLRIPHGIPLREWTHVAIVFGTNDEVALFIDGSPVADGLLSKNNCDVPSFAYLQLGRDTMDILPDTSVLFGAMDEIRIWKRTQTGSLLGRMEVQTASILWASPSKTPQPVVADVTGGSITLVLKEPLDTGGLAIAQYNIFILQNDSFLKWTNAVASSASENTTISVTRDIEGAPLLPETSYTLKVLALQVDVSCDTLAEDGLESDEVTIITEKAAIPAPPPIPVLLQLSGCTALVTATPPDDFGGAGATGMTIGVFMSTGILRESFAVTLDPGVITVRNLLAHTRFLVKASLSTTIGSTEFGEALAFTTEDPSLPGKLAQLSYTNVGPSSVQVQWEEPENTGGGIISGYLIYERVIEANATRKLVYNSSDDSSTTSFLVGDLLAETLYIFSVLPVNQYGILGMDSENVVSITTSAAEAPSSPTNLEQSQVDGGYFDVSFSEPSETVNDGDLAGPDSSVMASTGDPVVPQQPPPPELISATGGALYVTVVAPTDCGGSDLSSYVLNIARRTGGSLVYRQYASGPIQSSPYDKQLVNVSIYGLLSKSEYFITVSVENGQGWSQQSDGKAYSTSGPTPVRGMNPPKVALEDPGEITLAWDTPLDSGGLSIVGYMVQARYQLADGSWSPSKIVYDDRSSLVQTALITNIRPNTQYGFSVTAYNFRTQPLRSYLVNGSVEGAELQSLATSREKVD</sequence>
<feature type="compositionally biased region" description="Polar residues" evidence="4">
    <location>
        <begin position="1770"/>
        <end position="1783"/>
    </location>
</feature>
<feature type="domain" description="Fibronectin type-III" evidence="5">
    <location>
        <begin position="1527"/>
        <end position="1626"/>
    </location>
</feature>
<dbReference type="PANTHER" id="PTHR13817:SF73">
    <property type="entry name" value="FIBRONECTIN TYPE-III DOMAIN-CONTAINING PROTEIN"/>
    <property type="match status" value="1"/>
</dbReference>
<name>A0A6G0M0T5_9STRA</name>
<evidence type="ECO:0000256" key="2">
    <source>
        <dbReference type="ARBA" id="ARBA00022737"/>
    </source>
</evidence>
<dbReference type="InterPro" id="IPR003961">
    <property type="entry name" value="FN3_dom"/>
</dbReference>
<feature type="domain" description="Fibronectin type-III" evidence="5">
    <location>
        <begin position="1680"/>
        <end position="1783"/>
    </location>
</feature>
<dbReference type="Pfam" id="PF13385">
    <property type="entry name" value="Laminin_G_3"/>
    <property type="match status" value="1"/>
</dbReference>
<dbReference type="SUPFAM" id="SSF49899">
    <property type="entry name" value="Concanavalin A-like lectins/glucanases"/>
    <property type="match status" value="1"/>
</dbReference>
<dbReference type="PROSITE" id="PS50853">
    <property type="entry name" value="FN3"/>
    <property type="match status" value="3"/>
</dbReference>
<dbReference type="Proteomes" id="UP000488956">
    <property type="component" value="Unassembled WGS sequence"/>
</dbReference>
<evidence type="ECO:0000256" key="4">
    <source>
        <dbReference type="SAM" id="MobiDB-lite"/>
    </source>
</evidence>
<dbReference type="SMART" id="SM00560">
    <property type="entry name" value="LamGL"/>
    <property type="match status" value="1"/>
</dbReference>
<dbReference type="EMBL" id="QXFX01000034">
    <property type="protein sequence ID" value="KAE9137250.1"/>
    <property type="molecule type" value="Genomic_DNA"/>
</dbReference>
<dbReference type="InterPro" id="IPR013320">
    <property type="entry name" value="ConA-like_dom_sf"/>
</dbReference>
<evidence type="ECO:0000313" key="6">
    <source>
        <dbReference type="EMBL" id="KAE9137250.1"/>
    </source>
</evidence>
<dbReference type="SMART" id="SM00060">
    <property type="entry name" value="FN3"/>
    <property type="match status" value="5"/>
</dbReference>
<keyword evidence="3" id="KW-1015">Disulfide bond</keyword>
<dbReference type="InterPro" id="IPR036116">
    <property type="entry name" value="FN3_sf"/>
</dbReference>
<gene>
    <name evidence="6" type="ORF">PF010_g1381</name>
</gene>
<dbReference type="CDD" id="cd00063">
    <property type="entry name" value="FN3"/>
    <property type="match status" value="3"/>
</dbReference>
<dbReference type="InterPro" id="IPR050964">
    <property type="entry name" value="Striated_Muscle_Regulatory"/>
</dbReference>
<proteinExistence type="predicted"/>
<reference evidence="6 7" key="1">
    <citation type="submission" date="2018-09" db="EMBL/GenBank/DDBJ databases">
        <title>Genomic investigation of the strawberry pathogen Phytophthora fragariae indicates pathogenicity is determined by transcriptional variation in three key races.</title>
        <authorList>
            <person name="Adams T.M."/>
            <person name="Armitage A.D."/>
            <person name="Sobczyk M.K."/>
            <person name="Bates H.J."/>
            <person name="Dunwell J.M."/>
            <person name="Nellist C.F."/>
            <person name="Harrison R.J."/>
        </authorList>
    </citation>
    <scope>NUCLEOTIDE SEQUENCE [LARGE SCALE GENOMIC DNA]</scope>
    <source>
        <strain evidence="6 7">ONT-3</strain>
    </source>
</reference>
<feature type="region of interest" description="Disordered" evidence="4">
    <location>
        <begin position="1770"/>
        <end position="1790"/>
    </location>
</feature>
<evidence type="ECO:0000313" key="7">
    <source>
        <dbReference type="Proteomes" id="UP000488956"/>
    </source>
</evidence>
<evidence type="ECO:0000256" key="1">
    <source>
        <dbReference type="ARBA" id="ARBA00022729"/>
    </source>
</evidence>
<evidence type="ECO:0000259" key="5">
    <source>
        <dbReference type="PROSITE" id="PS50853"/>
    </source>
</evidence>
<dbReference type="Pfam" id="PF00041">
    <property type="entry name" value="fn3"/>
    <property type="match status" value="1"/>
</dbReference>
<feature type="region of interest" description="Disordered" evidence="4">
    <location>
        <begin position="224"/>
        <end position="243"/>
    </location>
</feature>
<protein>
    <recommendedName>
        <fullName evidence="5">Fibronectin type-III domain-containing protein</fullName>
    </recommendedName>
</protein>
<dbReference type="Gene3D" id="2.60.120.200">
    <property type="match status" value="1"/>
</dbReference>